<keyword evidence="3" id="KW-1185">Reference proteome</keyword>
<dbReference type="Proteomes" id="UP000291084">
    <property type="component" value="Chromosome 6"/>
</dbReference>
<dbReference type="EMBL" id="AP015035">
    <property type="protein sequence ID" value="BAT79188.1"/>
    <property type="molecule type" value="Genomic_DNA"/>
</dbReference>
<proteinExistence type="predicted"/>
<dbReference type="Proteomes" id="UP000291084">
    <property type="component" value="Chromosome 2"/>
</dbReference>
<organism evidence="1 3">
    <name type="scientific">Vigna angularis var. angularis</name>
    <dbReference type="NCBI Taxonomy" id="157739"/>
    <lineage>
        <taxon>Eukaryota</taxon>
        <taxon>Viridiplantae</taxon>
        <taxon>Streptophyta</taxon>
        <taxon>Embryophyta</taxon>
        <taxon>Tracheophyta</taxon>
        <taxon>Spermatophyta</taxon>
        <taxon>Magnoliopsida</taxon>
        <taxon>eudicotyledons</taxon>
        <taxon>Gunneridae</taxon>
        <taxon>Pentapetalae</taxon>
        <taxon>rosids</taxon>
        <taxon>fabids</taxon>
        <taxon>Fabales</taxon>
        <taxon>Fabaceae</taxon>
        <taxon>Papilionoideae</taxon>
        <taxon>50 kb inversion clade</taxon>
        <taxon>NPAAA clade</taxon>
        <taxon>indigoferoid/millettioid clade</taxon>
        <taxon>Phaseoleae</taxon>
        <taxon>Vigna</taxon>
    </lineage>
</organism>
<accession>A0A0S3RES0</accession>
<evidence type="ECO:0000313" key="1">
    <source>
        <dbReference type="EMBL" id="BAT79188.1"/>
    </source>
</evidence>
<sequence length="70" mass="8038">MHVATSHEACFPHFPYATHSAMALLYFEVHFTCFHVEPKPHREPSSFVAHSPCFPREKCNSRSLVFSTCN</sequence>
<dbReference type="AlphaFoldDB" id="A0A0S3RES0"/>
<name>A0A0S3RES0_PHAAN</name>
<dbReference type="EMBL" id="AP015039">
    <property type="protein sequence ID" value="BAT89873.1"/>
    <property type="molecule type" value="Genomic_DNA"/>
</dbReference>
<reference evidence="1 3" key="1">
    <citation type="journal article" date="2015" name="Sci. Rep.">
        <title>The power of single molecule real-time sequencing technology in the de novo assembly of a eukaryotic genome.</title>
        <authorList>
            <person name="Sakai H."/>
            <person name="Naito K."/>
            <person name="Ogiso-Tanaka E."/>
            <person name="Takahashi Y."/>
            <person name="Iseki K."/>
            <person name="Muto C."/>
            <person name="Satou K."/>
            <person name="Teruya K."/>
            <person name="Shiroma A."/>
            <person name="Shimoji M."/>
            <person name="Hirano T."/>
            <person name="Itoh T."/>
            <person name="Kaga A."/>
            <person name="Tomooka N."/>
        </authorList>
    </citation>
    <scope>NUCLEOTIDE SEQUENCE [LARGE SCALE GENOMIC DNA]</scope>
    <source>
        <strain evidence="3">cv. Shumari</strain>
    </source>
</reference>
<protein>
    <submittedName>
        <fullName evidence="1">Uncharacterized protein</fullName>
    </submittedName>
</protein>
<evidence type="ECO:0000313" key="3">
    <source>
        <dbReference type="Proteomes" id="UP000291084"/>
    </source>
</evidence>
<gene>
    <name evidence="1" type="primary">Vigan.02G201900</name>
    <name evidence="2" type="synonym">Vigan.06G099000</name>
    <name evidence="1" type="ORF">VIGAN_02201900</name>
    <name evidence="2" type="ORF">VIGAN_06099000</name>
</gene>
<evidence type="ECO:0000313" key="2">
    <source>
        <dbReference type="EMBL" id="BAT89873.1"/>
    </source>
</evidence>